<proteinExistence type="inferred from homology"/>
<dbReference type="PANTHER" id="PTHR46111:SF1">
    <property type="entry name" value="RIBOSOMAL RNA SMALL SUBUNIT METHYLTRANSFERASE I"/>
    <property type="match status" value="1"/>
</dbReference>
<evidence type="ECO:0000313" key="8">
    <source>
        <dbReference type="EMBL" id="AFA41147.1"/>
    </source>
</evidence>
<keyword evidence="3 6" id="KW-0489">Methyltransferase</keyword>
<dbReference type="InterPro" id="IPR014776">
    <property type="entry name" value="4pyrrole_Mease_sub2"/>
</dbReference>
<dbReference type="CDD" id="cd11648">
    <property type="entry name" value="RsmI"/>
    <property type="match status" value="1"/>
</dbReference>
<dbReference type="PANTHER" id="PTHR46111">
    <property type="entry name" value="RIBOSOMAL RNA SMALL SUBUNIT METHYLTRANSFERASE I"/>
    <property type="match status" value="1"/>
</dbReference>
<dbReference type="PROSITE" id="PS01296">
    <property type="entry name" value="RSMI"/>
    <property type="match status" value="1"/>
</dbReference>
<dbReference type="InterPro" id="IPR014777">
    <property type="entry name" value="4pyrrole_Mease_sub1"/>
</dbReference>
<dbReference type="InterPro" id="IPR035996">
    <property type="entry name" value="4pyrrol_Methylase_sf"/>
</dbReference>
<evidence type="ECO:0000313" key="9">
    <source>
        <dbReference type="Proteomes" id="UP000009061"/>
    </source>
</evidence>
<dbReference type="Proteomes" id="UP000009061">
    <property type="component" value="Chromosome"/>
</dbReference>
<name>H6Q5V1_WIGGL</name>
<evidence type="ECO:0000256" key="3">
    <source>
        <dbReference type="ARBA" id="ARBA00022603"/>
    </source>
</evidence>
<dbReference type="GO" id="GO:0005737">
    <property type="term" value="C:cytoplasm"/>
    <property type="evidence" value="ECO:0007669"/>
    <property type="project" value="UniProtKB-SubCell"/>
</dbReference>
<comment type="similarity">
    <text evidence="6">Belongs to the methyltransferase superfamily. RsmI family.</text>
</comment>
<evidence type="ECO:0000259" key="7">
    <source>
        <dbReference type="Pfam" id="PF00590"/>
    </source>
</evidence>
<comment type="function">
    <text evidence="6">Catalyzes the 2'-O-methylation of the ribose of cytidine 1402 (C1402) in 16S rRNA.</text>
</comment>
<evidence type="ECO:0000256" key="1">
    <source>
        <dbReference type="ARBA" id="ARBA00022490"/>
    </source>
</evidence>
<keyword evidence="2 6" id="KW-0698">rRNA processing</keyword>
<dbReference type="EC" id="2.1.1.198" evidence="6"/>
<dbReference type="InterPro" id="IPR018063">
    <property type="entry name" value="SAM_MeTrfase_RsmI_CS"/>
</dbReference>
<keyword evidence="4 6" id="KW-0808">Transferase</keyword>
<dbReference type="Gene3D" id="3.40.1010.10">
    <property type="entry name" value="Cobalt-precorrin-4 Transmethylase, Domain 1"/>
    <property type="match status" value="1"/>
</dbReference>
<protein>
    <recommendedName>
        <fullName evidence="6">Ribosomal RNA small subunit methyltransferase I</fullName>
        <ecNumber evidence="6">2.1.1.198</ecNumber>
    </recommendedName>
    <alternativeName>
        <fullName evidence="6">16S rRNA 2'-O-ribose C1402 methyltransferase</fullName>
    </alternativeName>
    <alternativeName>
        <fullName evidence="6">rRNA (cytidine-2'-O-)-methyltransferase RsmI</fullName>
    </alternativeName>
</protein>
<dbReference type="RefSeq" id="WP_014354086.1">
    <property type="nucleotide sequence ID" value="NC_016893.1"/>
</dbReference>
<dbReference type="InterPro" id="IPR000878">
    <property type="entry name" value="4pyrrol_Mease"/>
</dbReference>
<dbReference type="GO" id="GO:0070677">
    <property type="term" value="F:rRNA (cytosine-2'-O-)-methyltransferase activity"/>
    <property type="evidence" value="ECO:0007669"/>
    <property type="project" value="UniProtKB-UniRule"/>
</dbReference>
<comment type="catalytic activity">
    <reaction evidence="6">
        <text>cytidine(1402) in 16S rRNA + S-adenosyl-L-methionine = 2'-O-methylcytidine(1402) in 16S rRNA + S-adenosyl-L-homocysteine + H(+)</text>
        <dbReference type="Rhea" id="RHEA:42924"/>
        <dbReference type="Rhea" id="RHEA-COMP:10285"/>
        <dbReference type="Rhea" id="RHEA-COMP:10286"/>
        <dbReference type="ChEBI" id="CHEBI:15378"/>
        <dbReference type="ChEBI" id="CHEBI:57856"/>
        <dbReference type="ChEBI" id="CHEBI:59789"/>
        <dbReference type="ChEBI" id="CHEBI:74495"/>
        <dbReference type="ChEBI" id="CHEBI:82748"/>
        <dbReference type="EC" id="2.1.1.198"/>
    </reaction>
</comment>
<dbReference type="eggNOG" id="COG0313">
    <property type="taxonomic scope" value="Bacteria"/>
</dbReference>
<evidence type="ECO:0000256" key="6">
    <source>
        <dbReference type="HAMAP-Rule" id="MF_01877"/>
    </source>
</evidence>
<dbReference type="PIRSF" id="PIRSF005917">
    <property type="entry name" value="MTase_YraL"/>
    <property type="match status" value="1"/>
</dbReference>
<reference evidence="8 9" key="1">
    <citation type="journal article" date="2012" name="MBio">
        <title>Insight into the transmission biology and species-specific functional capabilities of tsetse (Diptera: glossinidae) obligate symbiont wigglesworthia.</title>
        <authorList>
            <person name="Rio R.V."/>
            <person name="Symula R.E."/>
            <person name="Wang J."/>
            <person name="Lohs C."/>
            <person name="Wu Y.N."/>
            <person name="Snyder A.K."/>
            <person name="Bjornson R.D."/>
            <person name="Oshima K."/>
            <person name="Biehl B.S."/>
            <person name="Perna N.T."/>
            <person name="Hattori M."/>
            <person name="Aksoy S."/>
        </authorList>
    </citation>
    <scope>NUCLEOTIDE SEQUENCE [LARGE SCALE GENOMIC DNA]</scope>
    <source>
        <strain evidence="8">WGM</strain>
    </source>
</reference>
<evidence type="ECO:0000256" key="2">
    <source>
        <dbReference type="ARBA" id="ARBA00022552"/>
    </source>
</evidence>
<dbReference type="InterPro" id="IPR008189">
    <property type="entry name" value="rRNA_ssu_MeTfrase_I"/>
</dbReference>
<dbReference type="Gene3D" id="3.30.950.10">
    <property type="entry name" value="Methyltransferase, Cobalt-precorrin-4 Transmethylase, Domain 2"/>
    <property type="match status" value="1"/>
</dbReference>
<dbReference type="AlphaFoldDB" id="H6Q5V1"/>
<feature type="domain" description="Tetrapyrrole methylase" evidence="7">
    <location>
        <begin position="10"/>
        <end position="210"/>
    </location>
</feature>
<organism evidence="8 9">
    <name type="scientific">Wigglesworthia glossinidia endosymbiont of Glossina morsitans morsitans</name>
    <name type="common">Yale colony</name>
    <dbReference type="NCBI Taxonomy" id="1142511"/>
    <lineage>
        <taxon>Bacteria</taxon>
        <taxon>Pseudomonadati</taxon>
        <taxon>Pseudomonadota</taxon>
        <taxon>Gammaproteobacteria</taxon>
        <taxon>Enterobacterales</taxon>
        <taxon>Erwiniaceae</taxon>
        <taxon>Wigglesworthia</taxon>
    </lineage>
</organism>
<evidence type="ECO:0000256" key="4">
    <source>
        <dbReference type="ARBA" id="ARBA00022679"/>
    </source>
</evidence>
<comment type="subcellular location">
    <subcellularLocation>
        <location evidence="6">Cytoplasm</location>
    </subcellularLocation>
</comment>
<dbReference type="SUPFAM" id="SSF53790">
    <property type="entry name" value="Tetrapyrrole methylase"/>
    <property type="match status" value="1"/>
</dbReference>
<keyword evidence="1 6" id="KW-0963">Cytoplasm</keyword>
<keyword evidence="5 6" id="KW-0949">S-adenosyl-L-methionine</keyword>
<dbReference type="STRING" id="1142511.WIGMOR_0309"/>
<evidence type="ECO:0000256" key="5">
    <source>
        <dbReference type="ARBA" id="ARBA00022691"/>
    </source>
</evidence>
<dbReference type="FunFam" id="3.30.950.10:FF:000002">
    <property type="entry name" value="Ribosomal RNA small subunit methyltransferase I"/>
    <property type="match status" value="1"/>
</dbReference>
<dbReference type="HAMAP" id="MF_01877">
    <property type="entry name" value="16SrRNA_methyltr_I"/>
    <property type="match status" value="1"/>
</dbReference>
<dbReference type="OrthoDB" id="9809084at2"/>
<accession>H6Q5V1</accession>
<keyword evidence="9" id="KW-1185">Reference proteome</keyword>
<dbReference type="HOGENOM" id="CLU_044779_2_0_6"/>
<dbReference type="EMBL" id="CP003315">
    <property type="protein sequence ID" value="AFA41147.1"/>
    <property type="molecule type" value="Genomic_DNA"/>
</dbReference>
<dbReference type="Pfam" id="PF00590">
    <property type="entry name" value="TP_methylase"/>
    <property type="match status" value="1"/>
</dbReference>
<dbReference type="KEGG" id="wgl:WIGMOR_0309"/>
<gene>
    <name evidence="8" type="primary">yraL</name>
    <name evidence="6" type="synonym">rsmI</name>
    <name evidence="8" type="ORF">WIGMOR_0309</name>
</gene>
<dbReference type="NCBIfam" id="TIGR00096">
    <property type="entry name" value="16S rRNA (cytidine(1402)-2'-O)-methyltransferase"/>
    <property type="match status" value="1"/>
</dbReference>
<sequence length="284" mass="32525">MQKNKKLPSTLYIVPTPIGNLKDITYRAVSVLKYVDIIAAESVLYAKILLKHFLIKNHLISFNKINEKIKTKLIIRYLKNRKSIALISNAGTPTISDPGYYLIYMCIKHKINIVPLPGPCSLITALSASGVATNKFCYDGFLPKKKSERIAYLNSLKFEHRTIILFESSRRLLISLQDIAHILGMQTHIVIAKELTKIWETIYRNTVEKILNLLKNSNILLKGEIILIIKQNQIESKIISKKAIKLLKLLTMQISKKQATLIVSKTFKIKKNLLYKYIIQNIHN</sequence>